<evidence type="ECO:0000313" key="2">
    <source>
        <dbReference type="EMBL" id="MPM61935.1"/>
    </source>
</evidence>
<organism evidence="2">
    <name type="scientific">bioreactor metagenome</name>
    <dbReference type="NCBI Taxonomy" id="1076179"/>
    <lineage>
        <taxon>unclassified sequences</taxon>
        <taxon>metagenomes</taxon>
        <taxon>ecological metagenomes</taxon>
    </lineage>
</organism>
<protein>
    <submittedName>
        <fullName evidence="2">Uncharacterized protein</fullName>
    </submittedName>
</protein>
<dbReference type="EMBL" id="VSSQ01018604">
    <property type="protein sequence ID" value="MPM61935.1"/>
    <property type="molecule type" value="Genomic_DNA"/>
</dbReference>
<comment type="caution">
    <text evidence="2">The sequence shown here is derived from an EMBL/GenBank/DDBJ whole genome shotgun (WGS) entry which is preliminary data.</text>
</comment>
<keyword evidence="1" id="KW-0472">Membrane</keyword>
<gene>
    <name evidence="2" type="ORF">SDC9_108799</name>
</gene>
<feature type="transmembrane region" description="Helical" evidence="1">
    <location>
        <begin position="6"/>
        <end position="27"/>
    </location>
</feature>
<name>A0A645B930_9ZZZZ</name>
<sequence length="160" mass="17489">MLILAIFEPVAIIIFFVLIVTSSLFPFTKTLFLPNISPVPEIFSIEFFCNKKSTPPVSFLTIPFFLSITFSMSTNASDTLIPNSSLCFILSNTSEDLTNAFVGIHPTFKQVPPTSSFSIITVFKPCFAAYMAATYPPGPAPITVKSHSSSLFIGFSIDPK</sequence>
<evidence type="ECO:0000256" key="1">
    <source>
        <dbReference type="SAM" id="Phobius"/>
    </source>
</evidence>
<dbReference type="AlphaFoldDB" id="A0A645B930"/>
<keyword evidence="1" id="KW-0812">Transmembrane</keyword>
<accession>A0A645B930</accession>
<proteinExistence type="predicted"/>
<keyword evidence="1" id="KW-1133">Transmembrane helix</keyword>
<reference evidence="2" key="1">
    <citation type="submission" date="2019-08" db="EMBL/GenBank/DDBJ databases">
        <authorList>
            <person name="Kucharzyk K."/>
            <person name="Murdoch R.W."/>
            <person name="Higgins S."/>
            <person name="Loffler F."/>
        </authorList>
    </citation>
    <scope>NUCLEOTIDE SEQUENCE</scope>
</reference>